<feature type="domain" description="AAA+ ATPase" evidence="1">
    <location>
        <begin position="1259"/>
        <end position="1394"/>
    </location>
</feature>
<protein>
    <recommendedName>
        <fullName evidence="1">AAA+ ATPase domain-containing protein</fullName>
    </recommendedName>
</protein>
<dbReference type="Pfam" id="PF12775">
    <property type="entry name" value="AAA_7"/>
    <property type="match status" value="1"/>
</dbReference>
<organism evidence="2 3">
    <name type="scientific">Rotaria sordida</name>
    <dbReference type="NCBI Taxonomy" id="392033"/>
    <lineage>
        <taxon>Eukaryota</taxon>
        <taxon>Metazoa</taxon>
        <taxon>Spiralia</taxon>
        <taxon>Gnathifera</taxon>
        <taxon>Rotifera</taxon>
        <taxon>Eurotatoria</taxon>
        <taxon>Bdelloidea</taxon>
        <taxon>Philodinida</taxon>
        <taxon>Philodinidae</taxon>
        <taxon>Rotaria</taxon>
    </lineage>
</organism>
<reference evidence="2" key="1">
    <citation type="submission" date="2021-02" db="EMBL/GenBank/DDBJ databases">
        <authorList>
            <person name="Nowell W R."/>
        </authorList>
    </citation>
    <scope>NUCLEOTIDE SEQUENCE</scope>
</reference>
<dbReference type="GO" id="GO:0016887">
    <property type="term" value="F:ATP hydrolysis activity"/>
    <property type="evidence" value="ECO:0007669"/>
    <property type="project" value="InterPro"/>
</dbReference>
<comment type="caution">
    <text evidence="2">The sequence shown here is derived from an EMBL/GenBank/DDBJ whole genome shotgun (WGS) entry which is preliminary data.</text>
</comment>
<dbReference type="SMART" id="SM00382">
    <property type="entry name" value="AAA"/>
    <property type="match status" value="2"/>
</dbReference>
<dbReference type="InterPro" id="IPR031248">
    <property type="entry name" value="RNF213"/>
</dbReference>
<dbReference type="EMBL" id="CAJNOT010001667">
    <property type="protein sequence ID" value="CAF1233066.1"/>
    <property type="molecule type" value="Genomic_DNA"/>
</dbReference>
<dbReference type="Gene3D" id="3.40.50.300">
    <property type="entry name" value="P-loop containing nucleotide triphosphate hydrolases"/>
    <property type="match status" value="2"/>
</dbReference>
<gene>
    <name evidence="2" type="ORF">ZHD862_LOCUS24472</name>
</gene>
<dbReference type="Proteomes" id="UP000663864">
    <property type="component" value="Unassembled WGS sequence"/>
</dbReference>
<dbReference type="GO" id="GO:0004842">
    <property type="term" value="F:ubiquitin-protein transferase activity"/>
    <property type="evidence" value="ECO:0007669"/>
    <property type="project" value="InterPro"/>
</dbReference>
<accession>A0A814YQ10</accession>
<dbReference type="PANTHER" id="PTHR22605">
    <property type="entry name" value="RZ-TYPE DOMAIN-CONTAINING PROTEIN"/>
    <property type="match status" value="1"/>
</dbReference>
<sequence>MAIQERKTGMSLEHLNFFFQTCRRYYNTIEHTVKQDLPALKILIRIISALPINQDNMNIRNEAAVLFLSIVLKTLSEKFQALWNIILDTEWPSFREGLVILCCTKVLWHEDFEKEGNEPFNLLSMISDEKRQQETTSKLLSLLSELRWTPKRDQETALYKLIGQDQLTLEHLDVAASLETYISYLTQLVIAHPKDDSQLEERIQMQLNKLLQENHFPTVKELFEQQPMTDNEPWSKNNAALQDEPASPDQIQVEISNVTTEPVKFKCMEILEKAIQILDLFHKNLQQMCASRQTSSIQDIIRIFPDIQQAENDLNQLQPLLDPAALPQLISIVSFWKNRLRIHHICKGISLLSKAIPASIDSTLFDDVCAMDETTSGEKCAIVYEKYRDQIEKPFPNNMLTLLSYYSSASDLFDFLGSLSADDVYNLQEAVNDWEETLVSTKIVFEFATVKNFVDRSYATMKDKHQELKNAPLQLNDIATSFINVWKNEQFTDLLIYLESSSLALSSIKRIHLELVDKEQSKRRRIADILQNSIVYFVRIGHNEITVDVNVELPSQQITTTDEKKQQKIKFADISELRDRARLLEYSSNVNKRNLPEADSEREKERLRNFIQFANIVESIIEILTNLYIAGHPSVSNFLANQTSVSEFLVDQKKFSCNDGSYDDLRKYNQTLTTLFTDWEKKLCTMYETHINLTYFSGNQLWQVEDYIYDRSSISHPGYHLLKFVGIDPNSIKQPPVKQSSPEDRLKNLGHLLFQEQQAPTLEENPKIKKCFLVETTNEGILRAILSLFSLTKTTPSVYRVLYCTQRTNWIQIRAFIYRCFYSQSFHQLIRSELLSQSVQDKFIGLLRTLVEEKPYHLFRMGIITTTTPAEQQLINGLQSMHILNTYRDTELLNKDDFSKTLEKMIRGCHLFTSRIAGLGKSNVIRQIVEQSNKNYVKFPISGDFDVDILAERLSAKCPQLQKAAIHLDIGLIHNIQRLNEVLYCLLLFRSFRFGHVAVSIPAETLIYIELDASPQSTLNEVTLFQHISSLVHVDHIDWNKLNVKSPEIQTVANFFFVKWVSRPELRMDLIQTLLRSSNQFTSLSVEAVRKQQRAVANNAPEEFSDAIVRWDTVQPFILVFTETHEPLFIYKITKDIPPALIEYFKTYYQATGQKKELAENIMFPDYDKLSHIEFFIKLASLSRKYFNKSICPKCFRQYEYKDRLCTKCLNIDLIRPASFNDSDVTVFQISIAEKLKNEYVLTPDNFVKMLLIYMRVQSGIPVLIMGETGCGKTALIQFLCQKILDDDLEVFRMHAGIDVDKLITTVQSYIKQAQECKTRNKRLWVFFDEFNTTSNIGLLKEIICERTLLGERLPSNIVFLGACNPRRKKTNKILINEDAQIGLRQTRYEIQKLCAGTDRRLLYTVVPIPETMLEYIWDYGYLNEPTERAYIKTMLNTCRDLSSDSKLFNLTVDLLVNSQKHFRELEDASSVSLRDIARFCRLYNWFLDSLSQRAHANGSLKKSDSFLRRASFIALLLCYYFRLRSIKLQQIYIEKMQMIIAEEYPRVKQYPDYLTKAILEYEQKKLIDEMMELPAGTAPNRALRDNIFVLFACILNRIPLFLCGKPGSSKSSAVQIVISNLKGKKSGDPYFQTLPELVAVSFQGSQNCTSESIIKVFDRAANYTRVKSISDLLPVIVFDEIGLAELSPHNPLKVLHGELEVENNRYGFVGISNWRLDASKMNRALYLSTPDPDVQDLQLTGKIISHSMQQQSNLKIIQFEPIIIEGLSQAYYDLYEILKETQPDHQNYFGLRDYYSLIKGILRGLMVMKHDANLYEIIRCQLKVNFDGALDGSLLMWQHFCEYIHKQNLFNEYNCPPFNLLLDQTLTARTGRYLMLIGDSESAIDYVERFINVHQKKLNVGVRTLVGSSFPGDLLSLNTYAEQYNYRVLMDVILYAETNITLIIRQMGHVYDNLYDLFNQNFAVSAKKKYCRIALGALYHPRCLVHDNFYCVVFIHKRDLDKCDPPFLNRFEKHLIDIEALIHPQHRSVANDLHMWLDSLLPKSIGKHFPLLQHLFVDYSQDRICNLVIETYEQLNIPIDGEEANDRRQYVIDHCQVQLLRTSSFDLPLVLSLQAIPENEKLIAQYYDIRQLISFTKLIQQSLENNTNIVPRIIYTYTQIFHTINGLPNTVEEIKLSTFKTELELTNKIKRHYQALTNIRLLLIRVDYHNEHQHILSLKHVLLNEHVNKSNRGVWLIFHLQRNLLNQITNDVLFSKWSADMIDDLNNHALIPKEILENPSYHNLVLQPQYILTECAFDDLIDRCLSKFRYIVPHKNDERLINTRRLQLVSEKEIRNTIQKQLIENPIGNIKPSNFYTLVIANQQFYQLAPQTTTIEEKWAFKCKGNPMIETTLMNLIELILSSSIIDRTNSIQQVTTIYSLIAQSARDLPSYLINNLEKLRSFISLIRCLTALLPDKALDVFKHVYVIKAERSAAHETVIHRTLVKLEVEFLKDWLADNGDSYGLNLNDMRTIYTNRNVIWIKPLLERPRDQQAQNIRRIIILPTPLFECQKEFKRVSEILNEVNKTNELRQLIIQCSTSQKFSYAVLCWYIQYYCRFIEPNTKVDDAFVQDIDRNLSQDIIRSFTPLGHRFLICLCSNFSENSYFRLQPDMPHNEIHKRLVALNIVAFFISLKSLPEITYLGSILFNHQRQMPNHYGEHLSTVCLPGMTISDPVITQMIDVRTQIQDRLNRGVMHAGGKFIFQCSRDCPWMFYFQDCGVPNDRHTCSLCKKPIGAERYNVLIQRDPPQIRMSTDEGLRVINQYIDRYNMTARLGYHNVNTHEASNSGDKPDHLNRPVSFRFIHFLTHGLLLFLHDCNYLTDDDIKQRFKIPKTTHFRDHFEKDYTLLVQTSTDSKQCYIWLYKLLEHLINDELIKRGVMNTNERVLQIEQIIEQKIIFAHIDSMTTEITEYKKAYAEFIQERDSKPSLESFIDELFEDEKQYPLLNFFNVTTFHTTNPLDAFILKMQTLPYAERSYPVTTFLFKRLEDYVNIQYLYPIIVFTNYLIEKLNYRIKRIDAAERKIMHYLTTGNDQHIMKQYYNDFLHAWYSLKLKEVHYGCQKPKFELPVAKEKFAESTSIATVLLNTSKDESSLLLAASIKTIAELQNEIVNYFHNNINNVINTEIKRKQIPLPSIRLENLLRLNRIELSQKLVDDSLVINYQYGKGKDIIYDYEEIEMTLRNMISSLVLIDTEKLRFLNYQFELYGENASLINDVRAPINQQQMSSDN</sequence>
<dbReference type="PANTHER" id="PTHR22605:SF1">
    <property type="entry name" value="RZ-TYPE DOMAIN-CONTAINING PROTEIN"/>
    <property type="match status" value="1"/>
</dbReference>
<dbReference type="InterPro" id="IPR003593">
    <property type="entry name" value="AAA+_ATPase"/>
</dbReference>
<evidence type="ECO:0000313" key="3">
    <source>
        <dbReference type="Proteomes" id="UP000663864"/>
    </source>
</evidence>
<dbReference type="InterPro" id="IPR027417">
    <property type="entry name" value="P-loop_NTPase"/>
</dbReference>
<name>A0A814YQ10_9BILA</name>
<feature type="domain" description="AAA+ ATPase" evidence="1">
    <location>
        <begin position="1597"/>
        <end position="1732"/>
    </location>
</feature>
<dbReference type="CDD" id="cd00009">
    <property type="entry name" value="AAA"/>
    <property type="match status" value="1"/>
</dbReference>
<evidence type="ECO:0000313" key="2">
    <source>
        <dbReference type="EMBL" id="CAF1233066.1"/>
    </source>
</evidence>
<evidence type="ECO:0000259" key="1">
    <source>
        <dbReference type="SMART" id="SM00382"/>
    </source>
</evidence>
<proteinExistence type="predicted"/>
<dbReference type="SUPFAM" id="SSF52540">
    <property type="entry name" value="P-loop containing nucleoside triphosphate hydrolases"/>
    <property type="match status" value="1"/>
</dbReference>